<comment type="caution">
    <text evidence="1">The sequence shown here is derived from an EMBL/GenBank/DDBJ whole genome shotgun (WGS) entry which is preliminary data.</text>
</comment>
<protein>
    <submittedName>
        <fullName evidence="1">Uncharacterized protein</fullName>
    </submittedName>
</protein>
<reference evidence="1 2" key="1">
    <citation type="submission" date="2015-08" db="EMBL/GenBank/DDBJ databases">
        <title>Genome of Paenibacillus jilunlii.</title>
        <authorList>
            <person name="Sant'Anna F.H."/>
            <person name="Ambrosini A."/>
            <person name="Souza R."/>
            <person name="Bach E."/>
            <person name="Fernandes G."/>
            <person name="Balsanelli E."/>
            <person name="Baura V.A."/>
            <person name="Pedrosa F.O."/>
            <person name="Souza E.M."/>
            <person name="Passaglia L."/>
        </authorList>
    </citation>
    <scope>NUCLEOTIDE SEQUENCE [LARGE SCALE GENOMIC DNA]</scope>
    <source>
        <strain evidence="1 2">DSM 23019</strain>
    </source>
</reference>
<gene>
    <name evidence="1" type="ORF">AML91_19685</name>
</gene>
<organism evidence="1 2">
    <name type="scientific">Paenibacillus jilunlii</name>
    <dbReference type="NCBI Taxonomy" id="682956"/>
    <lineage>
        <taxon>Bacteria</taxon>
        <taxon>Bacillati</taxon>
        <taxon>Bacillota</taxon>
        <taxon>Bacilli</taxon>
        <taxon>Bacillales</taxon>
        <taxon>Paenibacillaceae</taxon>
        <taxon>Paenibacillus</taxon>
    </lineage>
</organism>
<proteinExistence type="predicted"/>
<evidence type="ECO:0000313" key="1">
    <source>
        <dbReference type="EMBL" id="KWX72691.1"/>
    </source>
</evidence>
<dbReference type="Proteomes" id="UP000070252">
    <property type="component" value="Unassembled WGS sequence"/>
</dbReference>
<dbReference type="EMBL" id="LIPY01000119">
    <property type="protein sequence ID" value="KWX72691.1"/>
    <property type="molecule type" value="Genomic_DNA"/>
</dbReference>
<accession>A0ABR5SRF0</accession>
<evidence type="ECO:0000313" key="2">
    <source>
        <dbReference type="Proteomes" id="UP000070252"/>
    </source>
</evidence>
<name>A0ABR5SRF0_9BACL</name>
<keyword evidence="2" id="KW-1185">Reference proteome</keyword>
<sequence>MGWMTGLDGGTILIELKNFMNHAVTPSGKRFIIDLVWPMEVPMWEKVSLIRLKVAVWDEYAPIRCTKSN</sequence>